<comment type="catalytic activity">
    <reaction evidence="8">
        <text>Endonucleolytic cleavage of RNA, removing extra 3' nucleotides from tRNA precursor, generating 3' termini of tRNAs. A 3'-hydroxy group is left at the tRNA terminus and a 5'-phosphoryl group is left at the trailer molecule.</text>
        <dbReference type="EC" id="3.1.26.11"/>
    </reaction>
</comment>
<evidence type="ECO:0000313" key="9">
    <source>
        <dbReference type="EMBL" id="QCK15485.1"/>
    </source>
</evidence>
<comment type="similarity">
    <text evidence="8">Belongs to the RNase Z family.</text>
</comment>
<evidence type="ECO:0000256" key="6">
    <source>
        <dbReference type="ARBA" id="ARBA00022801"/>
    </source>
</evidence>
<keyword evidence="2 8" id="KW-0819">tRNA processing</keyword>
<comment type="cofactor">
    <cofactor evidence="8">
        <name>Zn(2+)</name>
        <dbReference type="ChEBI" id="CHEBI:29105"/>
    </cofactor>
    <text evidence="8">Binds 2 Zn(2+) ions.</text>
</comment>
<keyword evidence="4 8" id="KW-0479">Metal-binding</keyword>
<sequence length="305" mass="35164">MAFYITILGSNASTPAYGRNQTSQYIKLHGHNFLMDCGEGTQLLLKKNRLKIQRINKIFISHLHGDHYFGLIGLVSTMHLLGRTTPLEIYGPKGLGEILTIQFKYSDTKLRYDLTFKELDYGKSGVIFEDKKIQVEHFPLKHRIDCHGYIFKEKPKPIRINRDAIPENLAVEEVSILRQGKSVYNEDGSIKYDKKEYTLPPRKSFSYAFASDTIYDPEIVNYIKDVDLLYHESTFLKDEEERAAQTFHCTTYQAADIAKRANVGKLLLGHYSTRYRNLAPFAEEAKEIFENSELSVEGKVYELKD</sequence>
<evidence type="ECO:0000256" key="5">
    <source>
        <dbReference type="ARBA" id="ARBA00022759"/>
    </source>
</evidence>
<dbReference type="RefSeq" id="WP_137091082.1">
    <property type="nucleotide sequence ID" value="NZ_CP028923.1"/>
</dbReference>
<feature type="binding site" evidence="8">
    <location>
        <position position="142"/>
    </location>
    <ligand>
        <name>Zn(2+)</name>
        <dbReference type="ChEBI" id="CHEBI:29105"/>
        <label>1</label>
        <note>catalytic</note>
    </ligand>
</feature>
<dbReference type="GO" id="GO:0042781">
    <property type="term" value="F:3'-tRNA processing endoribonuclease activity"/>
    <property type="evidence" value="ECO:0007669"/>
    <property type="project" value="UniProtKB-UniRule"/>
</dbReference>
<dbReference type="PANTHER" id="PTHR46018">
    <property type="entry name" value="ZINC PHOSPHODIESTERASE ELAC PROTEIN 1"/>
    <property type="match status" value="1"/>
</dbReference>
<dbReference type="PANTHER" id="PTHR46018:SF2">
    <property type="entry name" value="ZINC PHOSPHODIESTERASE ELAC PROTEIN 1"/>
    <property type="match status" value="1"/>
</dbReference>
<dbReference type="EC" id="3.1.26.11" evidence="8"/>
<dbReference type="OrthoDB" id="9800940at2"/>
<evidence type="ECO:0000256" key="7">
    <source>
        <dbReference type="ARBA" id="ARBA00022833"/>
    </source>
</evidence>
<comment type="subunit">
    <text evidence="1 8">Homodimer.</text>
</comment>
<dbReference type="CDD" id="cd07717">
    <property type="entry name" value="RNaseZ_ZiPD-like_MBL-fold"/>
    <property type="match status" value="1"/>
</dbReference>
<feature type="binding site" evidence="8">
    <location>
        <position position="212"/>
    </location>
    <ligand>
        <name>Zn(2+)</name>
        <dbReference type="ChEBI" id="CHEBI:29105"/>
        <label>1</label>
        <note>catalytic</note>
    </ligand>
</feature>
<dbReference type="AlphaFoldDB" id="A0A4D7JXN6"/>
<dbReference type="EMBL" id="CP028923">
    <property type="protein sequence ID" value="QCK15485.1"/>
    <property type="molecule type" value="Genomic_DNA"/>
</dbReference>
<feature type="binding site" evidence="8">
    <location>
        <position position="66"/>
    </location>
    <ligand>
        <name>Zn(2+)</name>
        <dbReference type="ChEBI" id="CHEBI:29105"/>
        <label>2</label>
        <note>catalytic</note>
    </ligand>
</feature>
<evidence type="ECO:0000256" key="3">
    <source>
        <dbReference type="ARBA" id="ARBA00022722"/>
    </source>
</evidence>
<dbReference type="Gene3D" id="3.60.15.10">
    <property type="entry name" value="Ribonuclease Z/Hydroxyacylglutathione hydrolase-like"/>
    <property type="match status" value="1"/>
</dbReference>
<dbReference type="Pfam" id="PF23023">
    <property type="entry name" value="Anti-Pycsar_Apyc1"/>
    <property type="match status" value="1"/>
</dbReference>
<protein>
    <recommendedName>
        <fullName evidence="8">Ribonuclease Z</fullName>
        <shortName evidence="8">RNase Z</shortName>
        <ecNumber evidence="8">3.1.26.11</ecNumber>
    </recommendedName>
    <alternativeName>
        <fullName evidence="8">tRNA 3 endonuclease</fullName>
    </alternativeName>
    <alternativeName>
        <fullName evidence="8">tRNase Z</fullName>
    </alternativeName>
</protein>
<keyword evidence="7 8" id="KW-0862">Zinc</keyword>
<organism evidence="9 10">
    <name type="scientific">Mangrovivirga cuniculi</name>
    <dbReference type="NCBI Taxonomy" id="2715131"/>
    <lineage>
        <taxon>Bacteria</taxon>
        <taxon>Pseudomonadati</taxon>
        <taxon>Bacteroidota</taxon>
        <taxon>Cytophagia</taxon>
        <taxon>Cytophagales</taxon>
        <taxon>Mangrovivirgaceae</taxon>
        <taxon>Mangrovivirga</taxon>
    </lineage>
</organism>
<dbReference type="NCBIfam" id="NF000801">
    <property type="entry name" value="PRK00055.1-3"/>
    <property type="match status" value="1"/>
</dbReference>
<evidence type="ECO:0000313" key="10">
    <source>
        <dbReference type="Proteomes" id="UP000298616"/>
    </source>
</evidence>
<name>A0A4D7JXN6_9BACT</name>
<accession>A0A4D7JXN6</accession>
<dbReference type="SUPFAM" id="SSF56281">
    <property type="entry name" value="Metallo-hydrolase/oxidoreductase"/>
    <property type="match status" value="1"/>
</dbReference>
<evidence type="ECO:0000256" key="2">
    <source>
        <dbReference type="ARBA" id="ARBA00022694"/>
    </source>
</evidence>
<dbReference type="KEGG" id="fpf:DCC35_12400"/>
<feature type="binding site" evidence="8">
    <location>
        <position position="62"/>
    </location>
    <ligand>
        <name>Zn(2+)</name>
        <dbReference type="ChEBI" id="CHEBI:29105"/>
        <label>1</label>
        <note>catalytic</note>
    </ligand>
</feature>
<keyword evidence="10" id="KW-1185">Reference proteome</keyword>
<dbReference type="InterPro" id="IPR013471">
    <property type="entry name" value="RNase_Z/BN"/>
</dbReference>
<gene>
    <name evidence="8" type="primary">rnz</name>
    <name evidence="9" type="ORF">DCC35_12400</name>
</gene>
<evidence type="ECO:0000256" key="8">
    <source>
        <dbReference type="HAMAP-Rule" id="MF_01818"/>
    </source>
</evidence>
<keyword evidence="3 8" id="KW-0540">Nuclease</keyword>
<keyword evidence="6 8" id="KW-0378">Hydrolase</keyword>
<proteinExistence type="inferred from homology"/>
<dbReference type="HAMAP" id="MF_01818">
    <property type="entry name" value="RNase_Z_BN"/>
    <property type="match status" value="1"/>
</dbReference>
<comment type="function">
    <text evidence="8">Zinc phosphodiesterase, which displays some tRNA 3'-processing endonuclease activity. Probably involved in tRNA maturation, by removing a 3'-trailer from precursor tRNA.</text>
</comment>
<keyword evidence="5 8" id="KW-0255">Endonuclease</keyword>
<dbReference type="NCBIfam" id="TIGR02651">
    <property type="entry name" value="RNase_Z"/>
    <property type="match status" value="1"/>
</dbReference>
<evidence type="ECO:0000256" key="1">
    <source>
        <dbReference type="ARBA" id="ARBA00011738"/>
    </source>
</evidence>
<feature type="active site" description="Proton acceptor" evidence="8">
    <location>
        <position position="66"/>
    </location>
</feature>
<feature type="binding site" evidence="8">
    <location>
        <position position="270"/>
    </location>
    <ligand>
        <name>Zn(2+)</name>
        <dbReference type="ChEBI" id="CHEBI:29105"/>
        <label>2</label>
        <note>catalytic</note>
    </ligand>
</feature>
<dbReference type="InterPro" id="IPR036866">
    <property type="entry name" value="RibonucZ/Hydroxyglut_hydro"/>
</dbReference>
<feature type="binding site" evidence="8">
    <location>
        <position position="67"/>
    </location>
    <ligand>
        <name>Zn(2+)</name>
        <dbReference type="ChEBI" id="CHEBI:29105"/>
        <label>2</label>
        <note>catalytic</note>
    </ligand>
</feature>
<evidence type="ECO:0000256" key="4">
    <source>
        <dbReference type="ARBA" id="ARBA00022723"/>
    </source>
</evidence>
<feature type="binding site" evidence="8">
    <location>
        <position position="64"/>
    </location>
    <ligand>
        <name>Zn(2+)</name>
        <dbReference type="ChEBI" id="CHEBI:29105"/>
        <label>1</label>
        <note>catalytic</note>
    </ligand>
</feature>
<dbReference type="Proteomes" id="UP000298616">
    <property type="component" value="Chromosome"/>
</dbReference>
<dbReference type="GO" id="GO:0008270">
    <property type="term" value="F:zinc ion binding"/>
    <property type="evidence" value="ECO:0007669"/>
    <property type="project" value="UniProtKB-UniRule"/>
</dbReference>
<feature type="binding site" evidence="8">
    <location>
        <position position="212"/>
    </location>
    <ligand>
        <name>Zn(2+)</name>
        <dbReference type="ChEBI" id="CHEBI:29105"/>
        <label>2</label>
        <note>catalytic</note>
    </ligand>
</feature>
<reference evidence="9 10" key="1">
    <citation type="submission" date="2018-04" db="EMBL/GenBank/DDBJ databases">
        <title>Complete genome uncultured novel isolate.</title>
        <authorList>
            <person name="Merlino G."/>
        </authorList>
    </citation>
    <scope>NUCLEOTIDE SEQUENCE [LARGE SCALE GENOMIC DNA]</scope>
    <source>
        <strain evidence="10">R1DC9</strain>
    </source>
</reference>